<evidence type="ECO:0000259" key="1">
    <source>
        <dbReference type="Pfam" id="PF12728"/>
    </source>
</evidence>
<dbReference type="Proteomes" id="UP000431744">
    <property type="component" value="Unassembled WGS sequence"/>
</dbReference>
<gene>
    <name evidence="2" type="ORF">F8O04_12245</name>
</gene>
<evidence type="ECO:0000313" key="2">
    <source>
        <dbReference type="EMBL" id="KAB1647789.1"/>
    </source>
</evidence>
<name>A0A6H9WJH4_9MICO</name>
<protein>
    <submittedName>
        <fullName evidence="2">Helix-turn-helix domain-containing protein</fullName>
    </submittedName>
</protein>
<proteinExistence type="predicted"/>
<dbReference type="Pfam" id="PF12728">
    <property type="entry name" value="HTH_17"/>
    <property type="match status" value="1"/>
</dbReference>
<dbReference type="AlphaFoldDB" id="A0A6H9WJH4"/>
<keyword evidence="3" id="KW-1185">Reference proteome</keyword>
<organism evidence="2 3">
    <name type="scientific">Pseudoclavibacter endophyticus</name>
    <dbReference type="NCBI Taxonomy" id="1778590"/>
    <lineage>
        <taxon>Bacteria</taxon>
        <taxon>Bacillati</taxon>
        <taxon>Actinomycetota</taxon>
        <taxon>Actinomycetes</taxon>
        <taxon>Micrococcales</taxon>
        <taxon>Microbacteriaceae</taxon>
        <taxon>Pseudoclavibacter</taxon>
    </lineage>
</organism>
<feature type="domain" description="Helix-turn-helix" evidence="1">
    <location>
        <begin position="4"/>
        <end position="52"/>
    </location>
</feature>
<dbReference type="OrthoDB" id="5079279at2"/>
<evidence type="ECO:0000313" key="3">
    <source>
        <dbReference type="Proteomes" id="UP000431744"/>
    </source>
</evidence>
<sequence>MARLTVREAADIARRHPDTILKALQRGELPGIQRVRAGRWLVEDEALEAWVNGVPQQQTTLRRLHDHRRG</sequence>
<accession>A0A6H9WJH4</accession>
<dbReference type="RefSeq" id="WP_158029682.1">
    <property type="nucleotide sequence ID" value="NZ_BMHG01000001.1"/>
</dbReference>
<reference evidence="2 3" key="1">
    <citation type="submission" date="2019-09" db="EMBL/GenBank/DDBJ databases">
        <title>Phylogeny of genus Pseudoclavibacter and closely related genus.</title>
        <authorList>
            <person name="Li Y."/>
        </authorList>
    </citation>
    <scope>NUCLEOTIDE SEQUENCE [LARGE SCALE GENOMIC DNA]</scope>
    <source>
        <strain evidence="2 3">EGI 60007</strain>
    </source>
</reference>
<comment type="caution">
    <text evidence="2">The sequence shown here is derived from an EMBL/GenBank/DDBJ whole genome shotgun (WGS) entry which is preliminary data.</text>
</comment>
<dbReference type="EMBL" id="WBJY01000003">
    <property type="protein sequence ID" value="KAB1647789.1"/>
    <property type="molecule type" value="Genomic_DNA"/>
</dbReference>
<dbReference type="InterPro" id="IPR041657">
    <property type="entry name" value="HTH_17"/>
</dbReference>